<dbReference type="EMBL" id="JALLPB020000090">
    <property type="protein sequence ID" value="KAL3817829.1"/>
    <property type="molecule type" value="Genomic_DNA"/>
</dbReference>
<feature type="region of interest" description="Disordered" evidence="2">
    <location>
        <begin position="514"/>
        <end position="541"/>
    </location>
</feature>
<gene>
    <name evidence="5" type="ORF">ACHAXA_002696</name>
</gene>
<keyword evidence="6" id="KW-1185">Reference proteome</keyword>
<dbReference type="InterPro" id="IPR050188">
    <property type="entry name" value="RluA_PseudoU_synthase"/>
</dbReference>
<dbReference type="SUPFAM" id="SSF55120">
    <property type="entry name" value="Pseudouridine synthase"/>
    <property type="match status" value="2"/>
</dbReference>
<evidence type="ECO:0000313" key="6">
    <source>
        <dbReference type="Proteomes" id="UP001530377"/>
    </source>
</evidence>
<keyword evidence="3" id="KW-1133">Transmembrane helix</keyword>
<comment type="caution">
    <text evidence="5">The sequence shown here is derived from an EMBL/GenBank/DDBJ whole genome shotgun (WGS) entry which is preliminary data.</text>
</comment>
<keyword evidence="3" id="KW-0812">Transmembrane</keyword>
<evidence type="ECO:0000256" key="1">
    <source>
        <dbReference type="ARBA" id="ARBA00010876"/>
    </source>
</evidence>
<feature type="compositionally biased region" description="Gly residues" evidence="2">
    <location>
        <begin position="530"/>
        <end position="540"/>
    </location>
</feature>
<evidence type="ECO:0000259" key="4">
    <source>
        <dbReference type="Pfam" id="PF00849"/>
    </source>
</evidence>
<accession>A0ABD3S016</accession>
<feature type="transmembrane region" description="Helical" evidence="3">
    <location>
        <begin position="7"/>
        <end position="27"/>
    </location>
</feature>
<dbReference type="PANTHER" id="PTHR21600">
    <property type="entry name" value="MITOCHONDRIAL RNA PSEUDOURIDINE SYNTHASE"/>
    <property type="match status" value="1"/>
</dbReference>
<protein>
    <recommendedName>
        <fullName evidence="4">Pseudouridine synthase RsuA/RluA-like domain-containing protein</fullName>
    </recommendedName>
</protein>
<name>A0ABD3S016_9STRA</name>
<comment type="similarity">
    <text evidence="1">Belongs to the pseudouridine synthase RluA family.</text>
</comment>
<organism evidence="5 6">
    <name type="scientific">Cyclostephanos tholiformis</name>
    <dbReference type="NCBI Taxonomy" id="382380"/>
    <lineage>
        <taxon>Eukaryota</taxon>
        <taxon>Sar</taxon>
        <taxon>Stramenopiles</taxon>
        <taxon>Ochrophyta</taxon>
        <taxon>Bacillariophyta</taxon>
        <taxon>Coscinodiscophyceae</taxon>
        <taxon>Thalassiosirophycidae</taxon>
        <taxon>Stephanodiscales</taxon>
        <taxon>Stephanodiscaceae</taxon>
        <taxon>Cyclostephanos</taxon>
    </lineage>
</organism>
<feature type="domain" description="Pseudouridine synthase RsuA/RluA-like" evidence="4">
    <location>
        <begin position="598"/>
        <end position="707"/>
    </location>
</feature>
<dbReference type="InterPro" id="IPR006145">
    <property type="entry name" value="PsdUridine_synth_RsuA/RluA"/>
</dbReference>
<evidence type="ECO:0000313" key="5">
    <source>
        <dbReference type="EMBL" id="KAL3817829.1"/>
    </source>
</evidence>
<evidence type="ECO:0000256" key="3">
    <source>
        <dbReference type="SAM" id="Phobius"/>
    </source>
</evidence>
<keyword evidence="3" id="KW-0472">Membrane</keyword>
<evidence type="ECO:0000256" key="2">
    <source>
        <dbReference type="SAM" id="MobiDB-lite"/>
    </source>
</evidence>
<dbReference type="AlphaFoldDB" id="A0ABD3S016"/>
<proteinExistence type="inferred from homology"/>
<sequence length="755" mass="82036">MARHANVLLLLFLGDSCIALVGALLLLPTSMPPRPVRRPFCVVPAIVASSSSSSRGRRHECHLPRGSWAIANGIAAGELKGDGGNGASLASVRDDVESSTVGPESTITYSSSSPPPSESSTTMTTTTGGTTTFLQRGPRHVVAYKPPGVVCHHSGWAGSRSKAKRGEVPEVPMLQRVRDALHDVECRMSSSSMSKMTAEMDEKSKEVENVASLRVNPTTTMARRVNLIHRLDRGASGCLLFAYADDCGGKDDDMSSRSTSGDRIDKGEGDTARLIEAMKHPNSIKTYVAIVRGSGILHGEDLRSRDWFEVNRPIKDDDGTLREASTLFKFVAGQAEDGFDRPRVSLVLARPFQGRWHQIRRHLNGLSHPIIGDSTHGVSTVNREWREGRNVPGERIMLHLGRLHIVPTSNFPDGIDVSAPIPNDMLDALRTYAPDVLERSMPILEEMGIPIDNSGWEERCEVGRWSYPEALMPRPSESSSSRYDKDPSSLVEVLDVGRHHVVVSKPPAVVVHNSGWTGGTVGTDPTTGGMTIGGRRGGGVPMLQRVRDETGRWVNPVHRLDRGASGCLLFSFAENGGGGGGGGGGRGGGRSSCGVTKSLMESMQSPGVVKTYLALCDGPGSWNGVNHIERGWFTFINPVKDEWGKTIEYAETEFRFVASSILPPVRDITDSDTTMDDINDMEGRTVSIVLARPRTGRWHQIRQHLASGYLGHAILGDSSHGRSRTNRIWKKKRHLTKEQLLDAARSILAEEGITI</sequence>
<dbReference type="Gene3D" id="3.30.2350.10">
    <property type="entry name" value="Pseudouridine synthase"/>
    <property type="match status" value="2"/>
</dbReference>
<dbReference type="Proteomes" id="UP001530377">
    <property type="component" value="Unassembled WGS sequence"/>
</dbReference>
<feature type="region of interest" description="Disordered" evidence="2">
    <location>
        <begin position="86"/>
        <end position="133"/>
    </location>
</feature>
<dbReference type="Pfam" id="PF00849">
    <property type="entry name" value="PseudoU_synth_2"/>
    <property type="match status" value="1"/>
</dbReference>
<dbReference type="InterPro" id="IPR020103">
    <property type="entry name" value="PsdUridine_synth_cat_dom_sf"/>
</dbReference>
<reference evidence="5 6" key="1">
    <citation type="submission" date="2024-10" db="EMBL/GenBank/DDBJ databases">
        <title>Updated reference genomes for cyclostephanoid diatoms.</title>
        <authorList>
            <person name="Roberts W.R."/>
            <person name="Alverson A.J."/>
        </authorList>
    </citation>
    <scope>NUCLEOTIDE SEQUENCE [LARGE SCALE GENOMIC DNA]</scope>
    <source>
        <strain evidence="5 6">AJA228-03</strain>
    </source>
</reference>
<dbReference type="PANTHER" id="PTHR21600:SF87">
    <property type="entry name" value="RNA PSEUDOURIDYLATE SYNTHASE DOMAIN-CONTAINING PROTEIN 1"/>
    <property type="match status" value="1"/>
</dbReference>
<feature type="compositionally biased region" description="Low complexity" evidence="2">
    <location>
        <begin position="103"/>
        <end position="132"/>
    </location>
</feature>